<evidence type="ECO:0000313" key="1">
    <source>
        <dbReference type="EMBL" id="UOE45471.1"/>
    </source>
</evidence>
<name>A0ABY4C1W4_9MICO</name>
<dbReference type="Proteomes" id="UP000832097">
    <property type="component" value="Chromosome"/>
</dbReference>
<dbReference type="RefSeq" id="WP_243558070.1">
    <property type="nucleotide sequence ID" value="NZ_CP094528.1"/>
</dbReference>
<keyword evidence="2" id="KW-1185">Reference proteome</keyword>
<proteinExistence type="predicted"/>
<accession>A0ABY4C1W4</accession>
<evidence type="ECO:0000313" key="2">
    <source>
        <dbReference type="Proteomes" id="UP000832097"/>
    </source>
</evidence>
<dbReference type="EMBL" id="CP094528">
    <property type="protein sequence ID" value="UOE45471.1"/>
    <property type="molecule type" value="Genomic_DNA"/>
</dbReference>
<sequence length="96" mass="10718">MTKYQVVDDVFTYTTKAGHTLAIDLDLPADLIRTALQGDKDEDEQFELVRVVFGADFEDAYNSMGALERTRFQRAFFAAFQEAAEIPLGESLSSST</sequence>
<gene>
    <name evidence="1" type="ORF">MTO99_06860</name>
</gene>
<reference evidence="1 2" key="1">
    <citation type="submission" date="2022-03" db="EMBL/GenBank/DDBJ databases">
        <title>Mucilaginibacter sp. isolated from the gut of Protaetia brevitarsis seulensis larvae.</title>
        <authorList>
            <person name="Won M."/>
            <person name="Kim S.-J."/>
            <person name="Kwon S.-W."/>
        </authorList>
    </citation>
    <scope>NUCLEOTIDE SEQUENCE [LARGE SCALE GENOMIC DNA]</scope>
    <source>
        <strain evidence="1 2">CFWR-12</strain>
    </source>
</reference>
<protein>
    <submittedName>
        <fullName evidence="1">Uncharacterized protein</fullName>
    </submittedName>
</protein>
<organism evidence="1 2">
    <name type="scientific">Agromyces larvae</name>
    <dbReference type="NCBI Taxonomy" id="2929802"/>
    <lineage>
        <taxon>Bacteria</taxon>
        <taxon>Bacillati</taxon>
        <taxon>Actinomycetota</taxon>
        <taxon>Actinomycetes</taxon>
        <taxon>Micrococcales</taxon>
        <taxon>Microbacteriaceae</taxon>
        <taxon>Agromyces</taxon>
    </lineage>
</organism>